<dbReference type="PRINTS" id="PR00080">
    <property type="entry name" value="SDRFAMILY"/>
</dbReference>
<dbReference type="SMART" id="SM00822">
    <property type="entry name" value="PKS_KR"/>
    <property type="match status" value="1"/>
</dbReference>
<dbReference type="NCBIfam" id="NF005559">
    <property type="entry name" value="PRK07231.1"/>
    <property type="match status" value="1"/>
</dbReference>
<dbReference type="Gene3D" id="3.40.50.720">
    <property type="entry name" value="NAD(P)-binding Rossmann-like Domain"/>
    <property type="match status" value="1"/>
</dbReference>
<dbReference type="RefSeq" id="WP_344604691.1">
    <property type="nucleotide sequence ID" value="NZ_BAAAHE010000016.1"/>
</dbReference>
<dbReference type="InterPro" id="IPR020904">
    <property type="entry name" value="Sc_DH/Rdtase_CS"/>
</dbReference>
<dbReference type="Proteomes" id="UP001500957">
    <property type="component" value="Unassembled WGS sequence"/>
</dbReference>
<feature type="domain" description="Ketoreductase" evidence="2">
    <location>
        <begin position="9"/>
        <end position="187"/>
    </location>
</feature>
<dbReference type="InterPro" id="IPR036291">
    <property type="entry name" value="NAD(P)-bd_dom_sf"/>
</dbReference>
<dbReference type="Pfam" id="PF13561">
    <property type="entry name" value="adh_short_C2"/>
    <property type="match status" value="1"/>
</dbReference>
<dbReference type="CDD" id="cd05233">
    <property type="entry name" value="SDR_c"/>
    <property type="match status" value="1"/>
</dbReference>
<accession>A0ABN1GU20</accession>
<evidence type="ECO:0000256" key="1">
    <source>
        <dbReference type="ARBA" id="ARBA00006484"/>
    </source>
</evidence>
<dbReference type="PRINTS" id="PR00081">
    <property type="entry name" value="GDHRDH"/>
</dbReference>
<dbReference type="SUPFAM" id="SSF51735">
    <property type="entry name" value="NAD(P)-binding Rossmann-fold domains"/>
    <property type="match status" value="1"/>
</dbReference>
<sequence length="256" mass="26189">MGQGSFEGRVAIITGASRGIGYAAAEEIVRRGGKVTITGRDADALAAAVKELGGPGVALGIAGKADDADHARSVVDATIAEFGRIDHFVANAAVNPVYGPILEAPPAAVRKVFDVNIIGAVEWIRLVHEAWMKDNGGSIVTMSSVTGLGASPGIGVYGVSKAALIALTQQLAVELAPTIRVNAIAPGVVKTKFAEVLYANDEEGAAAPYPLKRLGVPSDIGSAVAFLLSDDSAWITGQTLVIDGGLTVPLGDMQQH</sequence>
<dbReference type="PROSITE" id="PS00061">
    <property type="entry name" value="ADH_SHORT"/>
    <property type="match status" value="1"/>
</dbReference>
<reference evidence="3 4" key="1">
    <citation type="journal article" date="2019" name="Int. J. Syst. Evol. Microbiol.">
        <title>The Global Catalogue of Microorganisms (GCM) 10K type strain sequencing project: providing services to taxonomists for standard genome sequencing and annotation.</title>
        <authorList>
            <consortium name="The Broad Institute Genomics Platform"/>
            <consortium name="The Broad Institute Genome Sequencing Center for Infectious Disease"/>
            <person name="Wu L."/>
            <person name="Ma J."/>
        </authorList>
    </citation>
    <scope>NUCLEOTIDE SEQUENCE [LARGE SCALE GENOMIC DNA]</scope>
    <source>
        <strain evidence="3 4">JCM 10671</strain>
    </source>
</reference>
<evidence type="ECO:0000313" key="3">
    <source>
        <dbReference type="EMBL" id="GAA0619531.1"/>
    </source>
</evidence>
<dbReference type="EMBL" id="BAAAHE010000016">
    <property type="protein sequence ID" value="GAA0619531.1"/>
    <property type="molecule type" value="Genomic_DNA"/>
</dbReference>
<protein>
    <submittedName>
        <fullName evidence="3">SDR family oxidoreductase</fullName>
    </submittedName>
</protein>
<evidence type="ECO:0000259" key="2">
    <source>
        <dbReference type="SMART" id="SM00822"/>
    </source>
</evidence>
<dbReference type="InterPro" id="IPR002347">
    <property type="entry name" value="SDR_fam"/>
</dbReference>
<comment type="similarity">
    <text evidence="1">Belongs to the short-chain dehydrogenases/reductases (SDR) family.</text>
</comment>
<dbReference type="PANTHER" id="PTHR43943">
    <property type="entry name" value="DEHYDROGENASE/REDUCTASE (SDR FAMILY) MEMBER 4"/>
    <property type="match status" value="1"/>
</dbReference>
<organism evidence="3 4">
    <name type="scientific">Sporichthya brevicatena</name>
    <dbReference type="NCBI Taxonomy" id="171442"/>
    <lineage>
        <taxon>Bacteria</taxon>
        <taxon>Bacillati</taxon>
        <taxon>Actinomycetota</taxon>
        <taxon>Actinomycetes</taxon>
        <taxon>Sporichthyales</taxon>
        <taxon>Sporichthyaceae</taxon>
        <taxon>Sporichthya</taxon>
    </lineage>
</organism>
<gene>
    <name evidence="3" type="ORF">GCM10009547_22510</name>
</gene>
<dbReference type="PANTHER" id="PTHR43943:SF2">
    <property type="entry name" value="DEHYDROGENASE_REDUCTASE 4"/>
    <property type="match status" value="1"/>
</dbReference>
<comment type="caution">
    <text evidence="3">The sequence shown here is derived from an EMBL/GenBank/DDBJ whole genome shotgun (WGS) entry which is preliminary data.</text>
</comment>
<proteinExistence type="inferred from homology"/>
<evidence type="ECO:0000313" key="4">
    <source>
        <dbReference type="Proteomes" id="UP001500957"/>
    </source>
</evidence>
<name>A0ABN1GU20_9ACTN</name>
<dbReference type="InterPro" id="IPR057326">
    <property type="entry name" value="KR_dom"/>
</dbReference>
<keyword evidence="4" id="KW-1185">Reference proteome</keyword>